<feature type="region of interest" description="Disordered" evidence="1">
    <location>
        <begin position="32"/>
        <end position="61"/>
    </location>
</feature>
<dbReference type="AlphaFoldDB" id="A0A4R4JFA8"/>
<evidence type="ECO:0000313" key="2">
    <source>
        <dbReference type="EMBL" id="TDB52787.1"/>
    </source>
</evidence>
<evidence type="ECO:0000313" key="3">
    <source>
        <dbReference type="Proteomes" id="UP000295598"/>
    </source>
</evidence>
<accession>A0A4R4JFA8</accession>
<sequence>MSEKKGFIARLFSKQETSACCAMRIEEVTDEAQDISKEKNSDCCKKNTKDAKEENQAPKNV</sequence>
<dbReference type="Proteomes" id="UP000295598">
    <property type="component" value="Unassembled WGS sequence"/>
</dbReference>
<dbReference type="RefSeq" id="WP_132355199.1">
    <property type="nucleotide sequence ID" value="NZ_CAWOJO010000027.1"/>
</dbReference>
<dbReference type="EMBL" id="PUJY01000027">
    <property type="protein sequence ID" value="TDB52787.1"/>
    <property type="molecule type" value="Genomic_DNA"/>
</dbReference>
<name>A0A4R4JFA8_9GAMM</name>
<proteinExistence type="predicted"/>
<comment type="caution">
    <text evidence="2">The sequence shown here is derived from an EMBL/GenBank/DDBJ whole genome shotgun (WGS) entry which is preliminary data.</text>
</comment>
<evidence type="ECO:0000256" key="1">
    <source>
        <dbReference type="SAM" id="MobiDB-lite"/>
    </source>
</evidence>
<gene>
    <name evidence="2" type="ORF">C5467_15520</name>
</gene>
<organism evidence="2 3">
    <name type="scientific">Photorhabdus khanii subsp. guanajuatensis</name>
    <dbReference type="NCBI Taxonomy" id="2100166"/>
    <lineage>
        <taxon>Bacteria</taxon>
        <taxon>Pseudomonadati</taxon>
        <taxon>Pseudomonadota</taxon>
        <taxon>Gammaproteobacteria</taxon>
        <taxon>Enterobacterales</taxon>
        <taxon>Morganellaceae</taxon>
        <taxon>Photorhabdus</taxon>
    </lineage>
</organism>
<feature type="compositionally biased region" description="Basic and acidic residues" evidence="1">
    <location>
        <begin position="34"/>
        <end position="61"/>
    </location>
</feature>
<protein>
    <submittedName>
        <fullName evidence="2">Uncharacterized protein</fullName>
    </submittedName>
</protein>
<reference evidence="2 3" key="1">
    <citation type="journal article" date="2019" name="Int. J. Syst. Evol. Microbiol.">
        <title>Photorhabdus khanii subsp. guanajuatensis subsp. nov., isolated from Heterorhabditis atacamensis, and Photorhabdus luminescens subsp. mexicana subsp. nov., isolated from Heterorhabditis mexicana entomopathogenic nematodes.</title>
        <authorList>
            <person name="Machado R.A.R."/>
            <person name="Bruno P."/>
            <person name="Arce C.C.M."/>
            <person name="Liechti N."/>
            <person name="Kohler A."/>
            <person name="Bernal J."/>
            <person name="Bruggmann R."/>
            <person name="Turlings T.C.J."/>
        </authorList>
    </citation>
    <scope>NUCLEOTIDE SEQUENCE [LARGE SCALE GENOMIC DNA]</scope>
    <source>
        <strain evidence="2 3">MEX20-17</strain>
    </source>
</reference>